<keyword evidence="1" id="KW-0732">Signal</keyword>
<reference evidence="2 3" key="1">
    <citation type="submission" date="2021-05" db="EMBL/GenBank/DDBJ databases">
        <title>Bacteria Genome sequencing.</title>
        <authorList>
            <person name="Takabe Y."/>
            <person name="Nakajima Y."/>
            <person name="Suzuki S."/>
            <person name="Shiozaki T."/>
        </authorList>
    </citation>
    <scope>NUCLEOTIDE SEQUENCE [LARGE SCALE GENOMIC DNA]</scope>
    <source>
        <strain evidence="2 3">AI_62</strain>
    </source>
</reference>
<feature type="signal peptide" evidence="1">
    <location>
        <begin position="1"/>
        <end position="19"/>
    </location>
</feature>
<comment type="caution">
    <text evidence="2">The sequence shown here is derived from an EMBL/GenBank/DDBJ whole genome shotgun (WGS) entry which is preliminary data.</text>
</comment>
<keyword evidence="3" id="KW-1185">Reference proteome</keyword>
<name>A0ABQ4NL12_9RHOB</name>
<organism evidence="2 3">
    <name type="scientific">Jannaschia pagri</name>
    <dbReference type="NCBI Taxonomy" id="2829797"/>
    <lineage>
        <taxon>Bacteria</taxon>
        <taxon>Pseudomonadati</taxon>
        <taxon>Pseudomonadota</taxon>
        <taxon>Alphaproteobacteria</taxon>
        <taxon>Rhodobacterales</taxon>
        <taxon>Roseobacteraceae</taxon>
        <taxon>Jannaschia</taxon>
    </lineage>
</organism>
<gene>
    <name evidence="2" type="ORF">JANAI62_16970</name>
</gene>
<feature type="chain" id="PRO_5047479401" description="DUF4864 domain-containing protein" evidence="1">
    <location>
        <begin position="20"/>
        <end position="132"/>
    </location>
</feature>
<evidence type="ECO:0000256" key="1">
    <source>
        <dbReference type="SAM" id="SignalP"/>
    </source>
</evidence>
<evidence type="ECO:0000313" key="3">
    <source>
        <dbReference type="Proteomes" id="UP000786693"/>
    </source>
</evidence>
<evidence type="ECO:0000313" key="2">
    <source>
        <dbReference type="EMBL" id="GIT95074.1"/>
    </source>
</evidence>
<dbReference type="EMBL" id="BPFH01000003">
    <property type="protein sequence ID" value="GIT95074.1"/>
    <property type="molecule type" value="Genomic_DNA"/>
</dbReference>
<sequence>MKQLCAAVFFAFAPIAAVAQQDAFAGVIEGQIEAFLADDMETAFGFAAPGIQSMFRTPETFGRMVQQGYPMVWRPDTVEYLSARQTERGWMQDILITDASGRLHRLAYLMLETADGWKIGGVQVVTAPDVGA</sequence>
<dbReference type="Proteomes" id="UP000786693">
    <property type="component" value="Unassembled WGS sequence"/>
</dbReference>
<dbReference type="RefSeq" id="WP_220748594.1">
    <property type="nucleotide sequence ID" value="NZ_BPFH01000003.1"/>
</dbReference>
<dbReference type="Pfam" id="PF16156">
    <property type="entry name" value="DUF4864"/>
    <property type="match status" value="1"/>
</dbReference>
<protein>
    <recommendedName>
        <fullName evidence="4">DUF4864 domain-containing protein</fullName>
    </recommendedName>
</protein>
<accession>A0ABQ4NL12</accession>
<evidence type="ECO:0008006" key="4">
    <source>
        <dbReference type="Google" id="ProtNLM"/>
    </source>
</evidence>
<dbReference type="InterPro" id="IPR032347">
    <property type="entry name" value="DUF4864"/>
</dbReference>
<proteinExistence type="predicted"/>